<dbReference type="InterPro" id="IPR036291">
    <property type="entry name" value="NAD(P)-bd_dom_sf"/>
</dbReference>
<dbReference type="KEGG" id="sco:SCO7760"/>
<feature type="non-terminal residue" evidence="1">
    <location>
        <position position="1"/>
    </location>
</feature>
<reference evidence="1 2" key="1">
    <citation type="journal article" date="1996" name="Mol. Microbiol.">
        <title>A set of ordered cosmids and a detailed genetic and physical map for the 8 Mb Streptomyces coelicolor A3(2) chromosome.</title>
        <authorList>
            <person name="Redenbach M."/>
            <person name="Kieser H.M."/>
            <person name="Denapaite D."/>
            <person name="Eichner A."/>
            <person name="Cullum J."/>
            <person name="Kinashi H."/>
            <person name="Hopwood D.A."/>
        </authorList>
    </citation>
    <scope>NUCLEOTIDE SEQUENCE [LARGE SCALE GENOMIC DNA]</scope>
    <source>
        <strain evidence="2">ATCC BAA-471 / A3(2) / M145</strain>
    </source>
</reference>
<evidence type="ECO:0000313" key="2">
    <source>
        <dbReference type="Proteomes" id="UP000001973"/>
    </source>
</evidence>
<feature type="non-terminal residue" evidence="1">
    <location>
        <position position="38"/>
    </location>
</feature>
<gene>
    <name evidence="1" type="ordered locus">SCO7760</name>
    <name evidence="1" type="ORF">SC5E9.08c</name>
</gene>
<sequence length="38" mass="4062">RVPLGRSGAPGDVADMIDFLASDRAKWLTDAQFRVDGG</sequence>
<proteinExistence type="predicted"/>
<dbReference type="EMBL" id="AL645882">
    <property type="protein sequence ID" value="CAC14488.1"/>
    <property type="molecule type" value="Genomic_DNA"/>
</dbReference>
<dbReference type="Gene3D" id="3.40.50.720">
    <property type="entry name" value="NAD(P)-binding Rossmann-like Domain"/>
    <property type="match status" value="1"/>
</dbReference>
<dbReference type="Proteomes" id="UP000001973">
    <property type="component" value="Chromosome"/>
</dbReference>
<dbReference type="HOGENOM" id="CLU_010194_47_13_11"/>
<dbReference type="EMBL" id="AL939132">
    <property type="protein sequence ID" value="CAC14488.1"/>
    <property type="molecule type" value="Genomic_DNA"/>
</dbReference>
<dbReference type="SUPFAM" id="SSF51735">
    <property type="entry name" value="NAD(P)-binding Rossmann-fold domains"/>
    <property type="match status" value="1"/>
</dbReference>
<dbReference type="InParanoid" id="Q9EWM9"/>
<dbReference type="AlphaFoldDB" id="Q9EWM9"/>
<name>Q9EWM9_STRCO</name>
<reference evidence="1 2" key="2">
    <citation type="journal article" date="2002" name="Nature">
        <title>Complete genome sequence of the model actinomycete Streptomyces coelicolor A3(2).</title>
        <authorList>
            <person name="Bentley S.D."/>
            <person name="Chater K.F."/>
            <person name="Cerdeno-Tarraga A.M."/>
            <person name="Challis G.L."/>
            <person name="Thomson N.R."/>
            <person name="James K.D."/>
            <person name="Harris D.E."/>
            <person name="Quail M.A."/>
            <person name="Kieser H."/>
            <person name="Harper D."/>
            <person name="Bateman A."/>
            <person name="Brown S."/>
            <person name="Chandra G."/>
            <person name="Chen C.W."/>
            <person name="Collins M."/>
            <person name="Cronin A."/>
            <person name="Fraser A."/>
            <person name="Goble A."/>
            <person name="Hidalgo J."/>
            <person name="Hornsby T."/>
            <person name="Howarth S."/>
            <person name="Huang C.H."/>
            <person name="Kieser T."/>
            <person name="Larke L."/>
            <person name="Murphy L."/>
            <person name="Oliver K."/>
            <person name="O'Neil S."/>
            <person name="Rabbinowitsch E."/>
            <person name="Rajandream M.A."/>
            <person name="Rutherford K."/>
            <person name="Rutter S."/>
            <person name="Seeger K."/>
            <person name="Saunders D."/>
            <person name="Sharp S."/>
            <person name="Squares R."/>
            <person name="Squares S."/>
            <person name="Taylor K."/>
            <person name="Warren T."/>
            <person name="Wietzorrek A."/>
            <person name="Woodward J."/>
            <person name="Barrell B.G."/>
            <person name="Parkhill J."/>
            <person name="Hopwood D.A."/>
        </authorList>
    </citation>
    <scope>NUCLEOTIDE SEQUENCE [LARGE SCALE GENOMIC DNA]</scope>
    <source>
        <strain evidence="2">ATCC BAA-471 / A3(2) / M145</strain>
    </source>
</reference>
<accession>Q9EWM9</accession>
<dbReference type="Pfam" id="PF13561">
    <property type="entry name" value="adh_short_C2"/>
    <property type="match status" value="1"/>
</dbReference>
<organism evidence="1 2">
    <name type="scientific">Streptomyces coelicolor (strain ATCC BAA-471 / A3(2) / M145)</name>
    <dbReference type="NCBI Taxonomy" id="100226"/>
    <lineage>
        <taxon>Bacteria</taxon>
        <taxon>Bacillati</taxon>
        <taxon>Actinomycetota</taxon>
        <taxon>Actinomycetes</taxon>
        <taxon>Kitasatosporales</taxon>
        <taxon>Streptomycetaceae</taxon>
        <taxon>Streptomyces</taxon>
        <taxon>Streptomyces albidoflavus group</taxon>
    </lineage>
</organism>
<dbReference type="InterPro" id="IPR002347">
    <property type="entry name" value="SDR_fam"/>
</dbReference>
<dbReference type="PaxDb" id="100226-SCO7760"/>
<dbReference type="eggNOG" id="COG1028">
    <property type="taxonomic scope" value="Bacteria"/>
</dbReference>
<evidence type="ECO:0000313" key="1">
    <source>
        <dbReference type="EMBL" id="CAC14488.1"/>
    </source>
</evidence>
<keyword evidence="2" id="KW-1185">Reference proteome</keyword>
<dbReference type="STRING" id="100226.gene:17765419"/>
<dbReference type="OrthoDB" id="9809287at2"/>
<protein>
    <submittedName>
        <fullName evidence="1">Oxidoreductase</fullName>
    </submittedName>
</protein>